<keyword evidence="3" id="KW-1185">Reference proteome</keyword>
<accession>A0A4R2L6S5</accession>
<keyword evidence="1" id="KW-0472">Membrane</keyword>
<organism evidence="2 3">
    <name type="scientific">Chromatocurvus halotolerans</name>
    <dbReference type="NCBI Taxonomy" id="1132028"/>
    <lineage>
        <taxon>Bacteria</taxon>
        <taxon>Pseudomonadati</taxon>
        <taxon>Pseudomonadota</taxon>
        <taxon>Gammaproteobacteria</taxon>
        <taxon>Cellvibrionales</taxon>
        <taxon>Halieaceae</taxon>
        <taxon>Chromatocurvus</taxon>
    </lineage>
</organism>
<evidence type="ECO:0008006" key="4">
    <source>
        <dbReference type="Google" id="ProtNLM"/>
    </source>
</evidence>
<protein>
    <recommendedName>
        <fullName evidence="4">General secretion pathway protein L</fullName>
    </recommendedName>
</protein>
<dbReference type="RefSeq" id="WP_117318926.1">
    <property type="nucleotide sequence ID" value="NZ_QQSW01000016.1"/>
</dbReference>
<evidence type="ECO:0000313" key="3">
    <source>
        <dbReference type="Proteomes" id="UP000294980"/>
    </source>
</evidence>
<dbReference type="OrthoDB" id="6113458at2"/>
<evidence type="ECO:0000313" key="2">
    <source>
        <dbReference type="EMBL" id="TCO74905.1"/>
    </source>
</evidence>
<keyword evidence="1" id="KW-0812">Transmembrane</keyword>
<name>A0A4R2L6S5_9GAMM</name>
<dbReference type="InterPro" id="IPR007813">
    <property type="entry name" value="PilN"/>
</dbReference>
<sequence length="341" mass="37392">MNRDQQWVLFGYDTRQVGQHWLAAWRDLLWGNDSPLRQRLDEVVLTERDGQQAVYHSGREIKGEVSLPADPCRAICLPEDLLLNKTLTLPLAAESELASVIALEVNANSPFSHGDTASGWRVRDRTETQLRVDLLIASRSAIMAWLGKQHDIHDPQAREVWGYTEAGMVVLQGFGEAQRESRYRSRLIRAGIKAGVAAGLLLLIAGLAGGAKQMELGRLEALAEATGREAASAAELRASLAQANQQIQAARDIVASYPNPHVELARLTRLLDDDAYAAHMAVRGDVIRLRGRSSDAAAVMQRLSSEPAYSEVTAPQAIVRVGNTDLEQFYLDIRLAGKADS</sequence>
<reference evidence="2 3" key="1">
    <citation type="submission" date="2019-03" db="EMBL/GenBank/DDBJ databases">
        <title>Genomic Encyclopedia of Type Strains, Phase IV (KMG-IV): sequencing the most valuable type-strain genomes for metagenomic binning, comparative biology and taxonomic classification.</title>
        <authorList>
            <person name="Goeker M."/>
        </authorList>
    </citation>
    <scope>NUCLEOTIDE SEQUENCE [LARGE SCALE GENOMIC DNA]</scope>
    <source>
        <strain evidence="2 3">DSM 23344</strain>
    </source>
</reference>
<keyword evidence="1" id="KW-1133">Transmembrane helix</keyword>
<dbReference type="EMBL" id="SLWX01000011">
    <property type="protein sequence ID" value="TCO74905.1"/>
    <property type="molecule type" value="Genomic_DNA"/>
</dbReference>
<gene>
    <name evidence="2" type="ORF">EV688_11162</name>
</gene>
<dbReference type="Proteomes" id="UP000294980">
    <property type="component" value="Unassembled WGS sequence"/>
</dbReference>
<proteinExistence type="predicted"/>
<dbReference type="AlphaFoldDB" id="A0A4R2L6S5"/>
<evidence type="ECO:0000256" key="1">
    <source>
        <dbReference type="SAM" id="Phobius"/>
    </source>
</evidence>
<dbReference type="Pfam" id="PF05137">
    <property type="entry name" value="PilN"/>
    <property type="match status" value="1"/>
</dbReference>
<feature type="transmembrane region" description="Helical" evidence="1">
    <location>
        <begin position="187"/>
        <end position="208"/>
    </location>
</feature>
<comment type="caution">
    <text evidence="2">The sequence shown here is derived from an EMBL/GenBank/DDBJ whole genome shotgun (WGS) entry which is preliminary data.</text>
</comment>